<organism evidence="2">
    <name type="scientific">Timema bartmani</name>
    <dbReference type="NCBI Taxonomy" id="61472"/>
    <lineage>
        <taxon>Eukaryota</taxon>
        <taxon>Metazoa</taxon>
        <taxon>Ecdysozoa</taxon>
        <taxon>Arthropoda</taxon>
        <taxon>Hexapoda</taxon>
        <taxon>Insecta</taxon>
        <taxon>Pterygota</taxon>
        <taxon>Neoptera</taxon>
        <taxon>Polyneoptera</taxon>
        <taxon>Phasmatodea</taxon>
        <taxon>Timematodea</taxon>
        <taxon>Timematoidea</taxon>
        <taxon>Timematidae</taxon>
        <taxon>Timema</taxon>
    </lineage>
</organism>
<name>A0A7R9F513_9NEOP</name>
<reference evidence="2" key="1">
    <citation type="submission" date="2020-11" db="EMBL/GenBank/DDBJ databases">
        <authorList>
            <person name="Tran Van P."/>
        </authorList>
    </citation>
    <scope>NUCLEOTIDE SEQUENCE</scope>
</reference>
<feature type="chain" id="PRO_5031292459" evidence="1">
    <location>
        <begin position="22"/>
        <end position="127"/>
    </location>
</feature>
<proteinExistence type="predicted"/>
<gene>
    <name evidence="2" type="ORF">TBIB3V08_LOCUS8304</name>
</gene>
<protein>
    <submittedName>
        <fullName evidence="2">Uncharacterized protein</fullName>
    </submittedName>
</protein>
<sequence length="127" mass="14802">MMFVQPALNLHLLTLSTTSTSFEREYDLANKYPSSCLVFTRGIVTVSYDQEIRDANNEQGVMEGRCKERKRESEMEKIYFYKDFNETVLQIAQSHYRTFPSVHKRFRIRANETLILVCTAGNVSFVT</sequence>
<evidence type="ECO:0000256" key="1">
    <source>
        <dbReference type="SAM" id="SignalP"/>
    </source>
</evidence>
<accession>A0A7R9F513</accession>
<dbReference type="AlphaFoldDB" id="A0A7R9F513"/>
<dbReference type="EMBL" id="OD567636">
    <property type="protein sequence ID" value="CAD7445963.1"/>
    <property type="molecule type" value="Genomic_DNA"/>
</dbReference>
<evidence type="ECO:0000313" key="2">
    <source>
        <dbReference type="EMBL" id="CAD7445963.1"/>
    </source>
</evidence>
<keyword evidence="1" id="KW-0732">Signal</keyword>
<feature type="signal peptide" evidence="1">
    <location>
        <begin position="1"/>
        <end position="21"/>
    </location>
</feature>